<name>A0ABS7QTN4_9ACTN</name>
<evidence type="ECO:0000313" key="2">
    <source>
        <dbReference type="Proteomes" id="UP001198565"/>
    </source>
</evidence>
<protein>
    <submittedName>
        <fullName evidence="1">Uncharacterized protein</fullName>
    </submittedName>
</protein>
<sequence>MVVYTENQIHKRIDQLLDDEDETLMRACESGPPGSVRKSISRYGDTMLNIYQLRMLIDELRALPEGLSSSTVKRLEEAAHAAIRSRGYLYFVGD</sequence>
<accession>A0ABS7QTN4</accession>
<dbReference type="EMBL" id="JAINVZ010000007">
    <property type="protein sequence ID" value="MBY8885750.1"/>
    <property type="molecule type" value="Genomic_DNA"/>
</dbReference>
<reference evidence="1 2" key="1">
    <citation type="submission" date="2021-08" db="EMBL/GenBank/DDBJ databases">
        <title>Streptomyces sp. PTM05 isolated from lichen.</title>
        <authorList>
            <person name="Somphong A."/>
            <person name="Phongsopitanun W."/>
            <person name="Tanasupawat S."/>
        </authorList>
    </citation>
    <scope>NUCLEOTIDE SEQUENCE [LARGE SCALE GENOMIC DNA]</scope>
    <source>
        <strain evidence="1 2">Ptm05</strain>
    </source>
</reference>
<dbReference type="RefSeq" id="WP_222977316.1">
    <property type="nucleotide sequence ID" value="NZ_JAINVZ010000007.1"/>
</dbReference>
<organism evidence="1 2">
    <name type="scientific">Streptantibioticus parmotrematis</name>
    <dbReference type="NCBI Taxonomy" id="2873249"/>
    <lineage>
        <taxon>Bacteria</taxon>
        <taxon>Bacillati</taxon>
        <taxon>Actinomycetota</taxon>
        <taxon>Actinomycetes</taxon>
        <taxon>Kitasatosporales</taxon>
        <taxon>Streptomycetaceae</taxon>
        <taxon>Streptantibioticus</taxon>
    </lineage>
</organism>
<proteinExistence type="predicted"/>
<keyword evidence="2" id="KW-1185">Reference proteome</keyword>
<evidence type="ECO:0000313" key="1">
    <source>
        <dbReference type="EMBL" id="MBY8885750.1"/>
    </source>
</evidence>
<comment type="caution">
    <text evidence="1">The sequence shown here is derived from an EMBL/GenBank/DDBJ whole genome shotgun (WGS) entry which is preliminary data.</text>
</comment>
<gene>
    <name evidence="1" type="ORF">K7472_12935</name>
</gene>
<dbReference type="Proteomes" id="UP001198565">
    <property type="component" value="Unassembled WGS sequence"/>
</dbReference>